<protein>
    <submittedName>
        <fullName evidence="2">Uncharacterized protein</fullName>
    </submittedName>
</protein>
<dbReference type="RefSeq" id="WP_377422377.1">
    <property type="nucleotide sequence ID" value="NZ_JBHSPR010000010.1"/>
</dbReference>
<keyword evidence="3" id="KW-1185">Reference proteome</keyword>
<evidence type="ECO:0000256" key="1">
    <source>
        <dbReference type="SAM" id="MobiDB-lite"/>
    </source>
</evidence>
<dbReference type="Proteomes" id="UP001596203">
    <property type="component" value="Unassembled WGS sequence"/>
</dbReference>
<organism evidence="2 3">
    <name type="scientific">Plantactinospora solaniradicis</name>
    <dbReference type="NCBI Taxonomy" id="1723736"/>
    <lineage>
        <taxon>Bacteria</taxon>
        <taxon>Bacillati</taxon>
        <taxon>Actinomycetota</taxon>
        <taxon>Actinomycetes</taxon>
        <taxon>Micromonosporales</taxon>
        <taxon>Micromonosporaceae</taxon>
        <taxon>Plantactinospora</taxon>
    </lineage>
</organism>
<proteinExistence type="predicted"/>
<feature type="region of interest" description="Disordered" evidence="1">
    <location>
        <begin position="75"/>
        <end position="137"/>
    </location>
</feature>
<evidence type="ECO:0000313" key="2">
    <source>
        <dbReference type="EMBL" id="MFC6017819.1"/>
    </source>
</evidence>
<name>A0ABW1K881_9ACTN</name>
<comment type="caution">
    <text evidence="2">The sequence shown here is derived from an EMBL/GenBank/DDBJ whole genome shotgun (WGS) entry which is preliminary data.</text>
</comment>
<reference evidence="3" key="1">
    <citation type="journal article" date="2019" name="Int. J. Syst. Evol. Microbiol.">
        <title>The Global Catalogue of Microorganisms (GCM) 10K type strain sequencing project: providing services to taxonomists for standard genome sequencing and annotation.</title>
        <authorList>
            <consortium name="The Broad Institute Genomics Platform"/>
            <consortium name="The Broad Institute Genome Sequencing Center for Infectious Disease"/>
            <person name="Wu L."/>
            <person name="Ma J."/>
        </authorList>
    </citation>
    <scope>NUCLEOTIDE SEQUENCE [LARGE SCALE GENOMIC DNA]</scope>
    <source>
        <strain evidence="3">ZS-35-S2</strain>
    </source>
</reference>
<feature type="compositionally biased region" description="Basic and acidic residues" evidence="1">
    <location>
        <begin position="75"/>
        <end position="106"/>
    </location>
</feature>
<gene>
    <name evidence="2" type="ORF">ACFP2T_16580</name>
</gene>
<sequence length="508" mass="55114">MIFDVAALWLILWLVQNAAVDVSCAIKGTENPRYALKRQKALAAGKQAPAQPRYGSRDWFGDLVSDGLAAQTERRRAKAAEKAKTAKRDERPLDDLAEAVREEHRRPVAPATVDTEEFPEFRRGPGPTPSVVHEDGRADDPIQRVMDRIVEQRARNGGSGLTKCQHCGTTVNVGYLHPRTINGQRKQVCAHCAGLIKVDASLLTPVPNGQPANANDLLFAVTEDGKTARSVPPRGPSVPADVLATARAALAEMDPEGHRRLAVLDRVATRVEKVHPNVDPAMVDEAVVLADRNETYMPDPYAAVRGNTPESDNRPATYRFNSDDMRGFEPLTVTCTRDELADRIRDHLDPGGNFDFDVEVSEDGRTAAIRNHGEDPHGTVRIARIDEPKDTRPDAVIYQFPNPKKIEKEIRMATSEVTGLSTALAFAQTAADAHASFATGGTEGYTGALAQHGVGDGCISSAKEAQEASSIAAAKWAKHHEDLTAQLNVKEAYQGNPDAGNKQFLLNG</sequence>
<dbReference type="EMBL" id="JBHSPR010000010">
    <property type="protein sequence ID" value="MFC6017819.1"/>
    <property type="molecule type" value="Genomic_DNA"/>
</dbReference>
<accession>A0ABW1K881</accession>
<evidence type="ECO:0000313" key="3">
    <source>
        <dbReference type="Proteomes" id="UP001596203"/>
    </source>
</evidence>